<evidence type="ECO:0000256" key="4">
    <source>
        <dbReference type="SAM" id="Phobius"/>
    </source>
</evidence>
<dbReference type="GO" id="GO:0016020">
    <property type="term" value="C:membrane"/>
    <property type="evidence" value="ECO:0007669"/>
    <property type="project" value="UniProtKB-SubCell"/>
</dbReference>
<dbReference type="PANTHER" id="PTHR37042:SF4">
    <property type="entry name" value="OUTER MEMBRANE PROTEIN RV1973"/>
    <property type="match status" value="1"/>
</dbReference>
<keyword evidence="6" id="KW-1185">Reference proteome</keyword>
<protein>
    <submittedName>
        <fullName evidence="5">Mce-associated membrane protein</fullName>
    </submittedName>
</protein>
<reference evidence="5" key="1">
    <citation type="submission" date="2020-10" db="EMBL/GenBank/DDBJ databases">
        <title>Sequencing the genomes of 1000 actinobacteria strains.</title>
        <authorList>
            <person name="Klenk H.-P."/>
        </authorList>
    </citation>
    <scope>NUCLEOTIDE SEQUENCE</scope>
    <source>
        <strain evidence="5">DSM 46832</strain>
    </source>
</reference>
<comment type="subcellular location">
    <subcellularLocation>
        <location evidence="1">Membrane</location>
    </subcellularLocation>
</comment>
<evidence type="ECO:0000256" key="3">
    <source>
        <dbReference type="SAM" id="MobiDB-lite"/>
    </source>
</evidence>
<evidence type="ECO:0000313" key="6">
    <source>
        <dbReference type="Proteomes" id="UP000649753"/>
    </source>
</evidence>
<gene>
    <name evidence="5" type="ORF">H4W31_005551</name>
</gene>
<dbReference type="EMBL" id="JADBEB010000001">
    <property type="protein sequence ID" value="MBE1489913.1"/>
    <property type="molecule type" value="Genomic_DNA"/>
</dbReference>
<keyword evidence="4" id="KW-1133">Transmembrane helix</keyword>
<feature type="transmembrane region" description="Helical" evidence="4">
    <location>
        <begin position="75"/>
        <end position="96"/>
    </location>
</feature>
<dbReference type="PANTHER" id="PTHR37042">
    <property type="entry name" value="OUTER MEMBRANE PROTEIN RV1973"/>
    <property type="match status" value="1"/>
</dbReference>
<sequence>MRSSAAALARRLRLRRRTGEGPAGTSENPAGTSENPAGTGESPTEAGESPTGDAAGGPEPDGTGPRRRRYAGNRLHLVLVVATVLATGVAGTAGYAHHRTGERDSAVRQALATAGPAAKAIFSYDYRSFDASVANGRAFVTGPFADEYAETTSALKSTAVTEQAVVLAEVSASGVVRADPERVELLVYLNQYRRNVNTDGEKVDQNRVVLELRRVGEEWKVFRATAI</sequence>
<accession>A0A927R1N4</accession>
<dbReference type="Proteomes" id="UP000649753">
    <property type="component" value="Unassembled WGS sequence"/>
</dbReference>
<feature type="region of interest" description="Disordered" evidence="3">
    <location>
        <begin position="1"/>
        <end position="68"/>
    </location>
</feature>
<dbReference type="RefSeq" id="WP_192769293.1">
    <property type="nucleotide sequence ID" value="NZ_JADBEB010000001.1"/>
</dbReference>
<evidence type="ECO:0000256" key="1">
    <source>
        <dbReference type="ARBA" id="ARBA00004370"/>
    </source>
</evidence>
<evidence type="ECO:0000256" key="2">
    <source>
        <dbReference type="ARBA" id="ARBA00023136"/>
    </source>
</evidence>
<comment type="caution">
    <text evidence="5">The sequence shown here is derived from an EMBL/GenBank/DDBJ whole genome shotgun (WGS) entry which is preliminary data.</text>
</comment>
<proteinExistence type="predicted"/>
<dbReference type="AlphaFoldDB" id="A0A927R1N4"/>
<feature type="compositionally biased region" description="Polar residues" evidence="3">
    <location>
        <begin position="25"/>
        <end position="36"/>
    </location>
</feature>
<organism evidence="5 6">
    <name type="scientific">Plantactinospora soyae</name>
    <dbReference type="NCBI Taxonomy" id="1544732"/>
    <lineage>
        <taxon>Bacteria</taxon>
        <taxon>Bacillati</taxon>
        <taxon>Actinomycetota</taxon>
        <taxon>Actinomycetes</taxon>
        <taxon>Micromonosporales</taxon>
        <taxon>Micromonosporaceae</taxon>
        <taxon>Plantactinospora</taxon>
    </lineage>
</organism>
<name>A0A927R1N4_9ACTN</name>
<keyword evidence="4" id="KW-0812">Transmembrane</keyword>
<evidence type="ECO:0000313" key="5">
    <source>
        <dbReference type="EMBL" id="MBE1489913.1"/>
    </source>
</evidence>
<keyword evidence="2 4" id="KW-0472">Membrane</keyword>